<dbReference type="InterPro" id="IPR038534">
    <property type="entry name" value="Rtr1/RPAP2_sf"/>
</dbReference>
<feature type="domain" description="RTR1-type" evidence="13">
    <location>
        <begin position="62"/>
        <end position="145"/>
    </location>
</feature>
<dbReference type="InterPro" id="IPR039693">
    <property type="entry name" value="Rtr1/RPAP2"/>
</dbReference>
<dbReference type="GO" id="GO:0008420">
    <property type="term" value="F:RNA polymerase II CTD heptapeptide repeat phosphatase activity"/>
    <property type="evidence" value="ECO:0007669"/>
    <property type="project" value="UniProtKB-UniRule"/>
</dbReference>
<dbReference type="GO" id="GO:0043175">
    <property type="term" value="F:RNA polymerase core enzyme binding"/>
    <property type="evidence" value="ECO:0007669"/>
    <property type="project" value="UniProtKB-UniRule"/>
</dbReference>
<comment type="catalytic activity">
    <reaction evidence="9 12">
        <text>O-phospho-L-seryl-[protein] + H2O = L-seryl-[protein] + phosphate</text>
        <dbReference type="Rhea" id="RHEA:20629"/>
        <dbReference type="Rhea" id="RHEA-COMP:9863"/>
        <dbReference type="Rhea" id="RHEA-COMP:11604"/>
        <dbReference type="ChEBI" id="CHEBI:15377"/>
        <dbReference type="ChEBI" id="CHEBI:29999"/>
        <dbReference type="ChEBI" id="CHEBI:43474"/>
        <dbReference type="ChEBI" id="CHEBI:83421"/>
        <dbReference type="EC" id="3.1.3.16"/>
    </reaction>
</comment>
<evidence type="ECO:0000313" key="14">
    <source>
        <dbReference type="EMBL" id="KAK4877304.1"/>
    </source>
</evidence>
<organism evidence="14 15">
    <name type="scientific">Aquatica leii</name>
    <dbReference type="NCBI Taxonomy" id="1421715"/>
    <lineage>
        <taxon>Eukaryota</taxon>
        <taxon>Metazoa</taxon>
        <taxon>Ecdysozoa</taxon>
        <taxon>Arthropoda</taxon>
        <taxon>Hexapoda</taxon>
        <taxon>Insecta</taxon>
        <taxon>Pterygota</taxon>
        <taxon>Neoptera</taxon>
        <taxon>Endopterygota</taxon>
        <taxon>Coleoptera</taxon>
        <taxon>Polyphaga</taxon>
        <taxon>Elateriformia</taxon>
        <taxon>Elateroidea</taxon>
        <taxon>Lampyridae</taxon>
        <taxon>Luciolinae</taxon>
        <taxon>Aquatica</taxon>
    </lineage>
</organism>
<accession>A0AAN7SFT5</accession>
<comment type="catalytic activity">
    <reaction evidence="10 12">
        <text>O-phospho-L-threonyl-[protein] + H2O = L-threonyl-[protein] + phosphate</text>
        <dbReference type="Rhea" id="RHEA:47004"/>
        <dbReference type="Rhea" id="RHEA-COMP:11060"/>
        <dbReference type="Rhea" id="RHEA-COMP:11605"/>
        <dbReference type="ChEBI" id="CHEBI:15377"/>
        <dbReference type="ChEBI" id="CHEBI:30013"/>
        <dbReference type="ChEBI" id="CHEBI:43474"/>
        <dbReference type="ChEBI" id="CHEBI:61977"/>
        <dbReference type="EC" id="3.1.3.16"/>
    </reaction>
</comment>
<keyword evidence="3 12" id="KW-0479">Metal-binding</keyword>
<keyword evidence="4 12" id="KW-0863">Zinc-finger</keyword>
<evidence type="ECO:0000256" key="2">
    <source>
        <dbReference type="ARBA" id="ARBA00005676"/>
    </source>
</evidence>
<evidence type="ECO:0000256" key="6">
    <source>
        <dbReference type="ARBA" id="ARBA00022833"/>
    </source>
</evidence>
<evidence type="ECO:0000256" key="1">
    <source>
        <dbReference type="ARBA" id="ARBA00004123"/>
    </source>
</evidence>
<dbReference type="AlphaFoldDB" id="A0AAN7SFT5"/>
<proteinExistence type="inferred from homology"/>
<dbReference type="PROSITE" id="PS51479">
    <property type="entry name" value="ZF_RTR1"/>
    <property type="match status" value="1"/>
</dbReference>
<dbReference type="GO" id="GO:0005634">
    <property type="term" value="C:nucleus"/>
    <property type="evidence" value="ECO:0007669"/>
    <property type="project" value="UniProtKB-SubCell"/>
</dbReference>
<dbReference type="PANTHER" id="PTHR14732:SF0">
    <property type="entry name" value="RNA POLYMERASE II SUBUNIT B1 CTD PHOSPHATASE RPAP2-RELATED"/>
    <property type="match status" value="1"/>
</dbReference>
<dbReference type="GO" id="GO:0005737">
    <property type="term" value="C:cytoplasm"/>
    <property type="evidence" value="ECO:0007669"/>
    <property type="project" value="TreeGrafter"/>
</dbReference>
<keyword evidence="5 12" id="KW-0378">Hydrolase</keyword>
<evidence type="ECO:0000256" key="10">
    <source>
        <dbReference type="ARBA" id="ARBA00048336"/>
    </source>
</evidence>
<keyword evidence="15" id="KW-1185">Reference proteome</keyword>
<evidence type="ECO:0000313" key="15">
    <source>
        <dbReference type="Proteomes" id="UP001353858"/>
    </source>
</evidence>
<dbReference type="Pfam" id="PF04181">
    <property type="entry name" value="RPAP2_Rtr1"/>
    <property type="match status" value="1"/>
</dbReference>
<evidence type="ECO:0000256" key="8">
    <source>
        <dbReference type="ARBA" id="ARBA00023242"/>
    </source>
</evidence>
<keyword evidence="7 12" id="KW-0904">Protein phosphatase</keyword>
<evidence type="ECO:0000256" key="9">
    <source>
        <dbReference type="ARBA" id="ARBA00047761"/>
    </source>
</evidence>
<dbReference type="PANTHER" id="PTHR14732">
    <property type="entry name" value="RNA POLYMERASE II SUBUNIT B1 CTD PHOSPHATASE RPAP2-RELATED"/>
    <property type="match status" value="1"/>
</dbReference>
<evidence type="ECO:0000256" key="7">
    <source>
        <dbReference type="ARBA" id="ARBA00022912"/>
    </source>
</evidence>
<evidence type="ECO:0000256" key="4">
    <source>
        <dbReference type="ARBA" id="ARBA00022771"/>
    </source>
</evidence>
<comment type="function">
    <text evidence="12">Putative RNA polymerase II subunit B1 C-terminal domain (CTD) phosphatase involved in RNA polymerase II transcription regulation.</text>
</comment>
<name>A0AAN7SFT5_9COLE</name>
<reference evidence="15" key="1">
    <citation type="submission" date="2023-01" db="EMBL/GenBank/DDBJ databases">
        <title>Key to firefly adult light organ development and bioluminescence: homeobox transcription factors regulate luciferase expression and transportation to peroxisome.</title>
        <authorList>
            <person name="Fu X."/>
        </authorList>
    </citation>
    <scope>NUCLEOTIDE SEQUENCE [LARGE SCALE GENOMIC DNA]</scope>
</reference>
<keyword evidence="8 12" id="KW-0539">Nucleus</keyword>
<dbReference type="Gene3D" id="1.25.40.820">
    <property type="match status" value="1"/>
</dbReference>
<comment type="caution">
    <text evidence="14">The sequence shown here is derived from an EMBL/GenBank/DDBJ whole genome shotgun (WGS) entry which is preliminary data.</text>
</comment>
<evidence type="ECO:0000256" key="3">
    <source>
        <dbReference type="ARBA" id="ARBA00022723"/>
    </source>
</evidence>
<evidence type="ECO:0000259" key="13">
    <source>
        <dbReference type="PROSITE" id="PS51479"/>
    </source>
</evidence>
<sequence length="518" mass="59828">MIDSLEDYIHFISDAPQAQPKTNTSKESVLLTLQKKKECEARAMRTVEFLIEGKIRSEVFFRCLNHLNRAYYSDIVEERSITKLCGYCLCDNNIPTMSKKRFAIDSKNNKVYDVINRKKYCSDYCYKASIHLEQQIDDSPLWLRNPKDFPKYTLLPPTDRGIPGDDLGTDLSVQKDEIQFESAYSFAEVSLHELTEKKSDQPEQTPKVDISVKENLDKPIIEKDLKISKDTVMQKSIDKKIKKDTKVKRKNKIQLLKKYVLEWLTLETYMFLFGEERIKDSITQLDLKEASEVTLHQHKELVQLCKRLNLSDCTNDKIERILDKQLKPLPSYNQIKKDNKNINVKVRSFYSGSSFEVAEKKTSKLNSDNEPNQVPTDVLPEVVPIGDPPNVIRQNIFLSNIKNAMKILTENLGLSWILVLMELETLVKTFALQPHTVVFQPVEWNLISLILIRMLGFHNATIKEELSSTKCQAFINASVSSFPGIQSMLNELFTNIEDINTFFNRYFHTKDSTSQNGK</sequence>
<gene>
    <name evidence="14" type="ORF">RN001_009810</name>
</gene>
<protein>
    <recommendedName>
        <fullName evidence="12">RNA polymerase II subunit B1 CTD phosphatase RPAP2 homolog</fullName>
        <ecNumber evidence="12">3.1.3.16</ecNumber>
    </recommendedName>
</protein>
<dbReference type="InterPro" id="IPR007308">
    <property type="entry name" value="Rtr1/RPAP2_dom"/>
</dbReference>
<evidence type="ECO:0000256" key="12">
    <source>
        <dbReference type="RuleBase" id="RU367080"/>
    </source>
</evidence>
<evidence type="ECO:0000256" key="5">
    <source>
        <dbReference type="ARBA" id="ARBA00022801"/>
    </source>
</evidence>
<dbReference type="EMBL" id="JARPUR010000004">
    <property type="protein sequence ID" value="KAK4877304.1"/>
    <property type="molecule type" value="Genomic_DNA"/>
</dbReference>
<comment type="subcellular location">
    <subcellularLocation>
        <location evidence="1 12">Nucleus</location>
    </subcellularLocation>
</comment>
<comment type="similarity">
    <text evidence="2 11 12">Belongs to the RPAP2 family.</text>
</comment>
<dbReference type="Proteomes" id="UP001353858">
    <property type="component" value="Unassembled WGS sequence"/>
</dbReference>
<keyword evidence="6 12" id="KW-0862">Zinc</keyword>
<evidence type="ECO:0000256" key="11">
    <source>
        <dbReference type="PROSITE-ProRule" id="PRU00812"/>
    </source>
</evidence>
<dbReference type="GO" id="GO:0008270">
    <property type="term" value="F:zinc ion binding"/>
    <property type="evidence" value="ECO:0007669"/>
    <property type="project" value="UniProtKB-KW"/>
</dbReference>
<dbReference type="EC" id="3.1.3.16" evidence="12"/>